<dbReference type="PROSITE" id="PS50943">
    <property type="entry name" value="HTH_CROC1"/>
    <property type="match status" value="1"/>
</dbReference>
<evidence type="ECO:0000256" key="2">
    <source>
        <dbReference type="ARBA" id="ARBA00023125"/>
    </source>
</evidence>
<dbReference type="EMBL" id="FNSA01000003">
    <property type="protein sequence ID" value="SEC12768.1"/>
    <property type="molecule type" value="Genomic_DNA"/>
</dbReference>
<keyword evidence="3" id="KW-0804">Transcription</keyword>
<dbReference type="InterPro" id="IPR010982">
    <property type="entry name" value="Lambda_DNA-bd_dom_sf"/>
</dbReference>
<keyword evidence="2 6" id="KW-0238">DNA-binding</keyword>
<dbReference type="CDD" id="cd01392">
    <property type="entry name" value="HTH_LacI"/>
    <property type="match status" value="1"/>
</dbReference>
<keyword evidence="7" id="KW-1185">Reference proteome</keyword>
<organism evidence="6 7">
    <name type="scientific">Tsukamurella tyrosinosolvens</name>
    <dbReference type="NCBI Taxonomy" id="57704"/>
    <lineage>
        <taxon>Bacteria</taxon>
        <taxon>Bacillati</taxon>
        <taxon>Actinomycetota</taxon>
        <taxon>Actinomycetes</taxon>
        <taxon>Mycobacteriales</taxon>
        <taxon>Tsukamurellaceae</taxon>
        <taxon>Tsukamurella</taxon>
    </lineage>
</organism>
<reference evidence="7" key="1">
    <citation type="submission" date="2016-10" db="EMBL/GenBank/DDBJ databases">
        <authorList>
            <person name="Varghese N."/>
            <person name="Submissions S."/>
        </authorList>
    </citation>
    <scope>NUCLEOTIDE SEQUENCE [LARGE SCALE GENOMIC DNA]</scope>
    <source>
        <strain evidence="7">DSM 44234</strain>
    </source>
</reference>
<name>A0A1H4PZU3_TSUTY</name>
<evidence type="ECO:0000256" key="1">
    <source>
        <dbReference type="ARBA" id="ARBA00023015"/>
    </source>
</evidence>
<dbReference type="OrthoDB" id="9816215at2"/>
<dbReference type="GO" id="GO:0003700">
    <property type="term" value="F:DNA-binding transcription factor activity"/>
    <property type="evidence" value="ECO:0007669"/>
    <property type="project" value="TreeGrafter"/>
</dbReference>
<gene>
    <name evidence="6" type="ORF">SAMN04489793_1595</name>
</gene>
<dbReference type="InterPro" id="IPR046335">
    <property type="entry name" value="LacI/GalR-like_sensor"/>
</dbReference>
<dbReference type="AlphaFoldDB" id="A0A1H4PZU3"/>
<dbReference type="GO" id="GO:0000976">
    <property type="term" value="F:transcription cis-regulatory region binding"/>
    <property type="evidence" value="ECO:0007669"/>
    <property type="project" value="TreeGrafter"/>
</dbReference>
<dbReference type="Pfam" id="PF13377">
    <property type="entry name" value="Peripla_BP_3"/>
    <property type="match status" value="1"/>
</dbReference>
<evidence type="ECO:0000259" key="4">
    <source>
        <dbReference type="PROSITE" id="PS50932"/>
    </source>
</evidence>
<dbReference type="PANTHER" id="PTHR30146:SF153">
    <property type="entry name" value="LACTOSE OPERON REPRESSOR"/>
    <property type="match status" value="1"/>
</dbReference>
<proteinExistence type="predicted"/>
<keyword evidence="1" id="KW-0805">Transcription regulation</keyword>
<evidence type="ECO:0000313" key="7">
    <source>
        <dbReference type="Proteomes" id="UP000182241"/>
    </source>
</evidence>
<accession>A0A1H4PZU3</accession>
<dbReference type="SUPFAM" id="SSF47413">
    <property type="entry name" value="lambda repressor-like DNA-binding domains"/>
    <property type="match status" value="1"/>
</dbReference>
<feature type="domain" description="HTH cro/C1-type" evidence="5">
    <location>
        <begin position="3"/>
        <end position="46"/>
    </location>
</feature>
<protein>
    <submittedName>
        <fullName evidence="6">DNA-binding transcriptional regulator, LacI/PurR family</fullName>
    </submittedName>
</protein>
<evidence type="ECO:0000313" key="6">
    <source>
        <dbReference type="EMBL" id="SEC12768.1"/>
    </source>
</evidence>
<sequence>MATMADVARLAGVSRSTVSYVLSGTRPISADTRERVLAAMESLDYAPNVLARALAGTRTGLLGLLLSTEALGQGVDTAGYLTAAADEARARGSHLMLLPGPADDAGPVRETVRQGLVDGFVVMEVYTADARVDYLREAGVPFVLVGRTDDVEGTAFCDADFDAAAEEAVAHLAERGHRDVAVLTGPAVDRSHAPGFAVRSLAAVDAAARRHGVRSRVVPTAATFAGGWDAYAGIAAAGATGVLLCNEPAGLGMISAAVAAGARVPQDLSVLTVFAGTETGELTRPRLTSIGPDHTAMARRAIEFLLRRVAGEPAADLQMLSVPVFLDRGSTAAPRPPRPVSPGP</sequence>
<dbReference type="Gene3D" id="3.40.50.2300">
    <property type="match status" value="2"/>
</dbReference>
<dbReference type="STRING" id="57704.SAMN04489793_1595"/>
<dbReference type="PROSITE" id="PS00356">
    <property type="entry name" value="HTH_LACI_1"/>
    <property type="match status" value="1"/>
</dbReference>
<evidence type="ECO:0000259" key="5">
    <source>
        <dbReference type="PROSITE" id="PS50943"/>
    </source>
</evidence>
<dbReference type="SMART" id="SM00354">
    <property type="entry name" value="HTH_LACI"/>
    <property type="match status" value="1"/>
</dbReference>
<evidence type="ECO:0000256" key="3">
    <source>
        <dbReference type="ARBA" id="ARBA00023163"/>
    </source>
</evidence>
<dbReference type="InterPro" id="IPR001387">
    <property type="entry name" value="Cro/C1-type_HTH"/>
</dbReference>
<dbReference type="PANTHER" id="PTHR30146">
    <property type="entry name" value="LACI-RELATED TRANSCRIPTIONAL REPRESSOR"/>
    <property type="match status" value="1"/>
</dbReference>
<dbReference type="RefSeq" id="WP_068741162.1">
    <property type="nucleotide sequence ID" value="NZ_FNSA01000003.1"/>
</dbReference>
<dbReference type="InterPro" id="IPR028082">
    <property type="entry name" value="Peripla_BP_I"/>
</dbReference>
<dbReference type="SUPFAM" id="SSF53822">
    <property type="entry name" value="Periplasmic binding protein-like I"/>
    <property type="match status" value="1"/>
</dbReference>
<feature type="domain" description="HTH lacI-type" evidence="4">
    <location>
        <begin position="2"/>
        <end position="56"/>
    </location>
</feature>
<dbReference type="Pfam" id="PF00356">
    <property type="entry name" value="LacI"/>
    <property type="match status" value="1"/>
</dbReference>
<dbReference type="InterPro" id="IPR000843">
    <property type="entry name" value="HTH_LacI"/>
</dbReference>
<dbReference type="Proteomes" id="UP000182241">
    <property type="component" value="Unassembled WGS sequence"/>
</dbReference>
<dbReference type="Gene3D" id="1.10.260.40">
    <property type="entry name" value="lambda repressor-like DNA-binding domains"/>
    <property type="match status" value="1"/>
</dbReference>
<dbReference type="PROSITE" id="PS50932">
    <property type="entry name" value="HTH_LACI_2"/>
    <property type="match status" value="1"/>
</dbReference>